<evidence type="ECO:0008006" key="3">
    <source>
        <dbReference type="Google" id="ProtNLM"/>
    </source>
</evidence>
<organism evidence="1 2">
    <name type="scientific">Malassezia equina</name>
    <dbReference type="NCBI Taxonomy" id="1381935"/>
    <lineage>
        <taxon>Eukaryota</taxon>
        <taxon>Fungi</taxon>
        <taxon>Dikarya</taxon>
        <taxon>Basidiomycota</taxon>
        <taxon>Ustilaginomycotina</taxon>
        <taxon>Malasseziomycetes</taxon>
        <taxon>Malasseziales</taxon>
        <taxon>Malasseziaceae</taxon>
        <taxon>Malassezia</taxon>
    </lineage>
</organism>
<gene>
    <name evidence="1" type="ORF">MEQU1_000408</name>
</gene>
<reference evidence="1" key="1">
    <citation type="submission" date="2023-03" db="EMBL/GenBank/DDBJ databases">
        <title>Mating type loci evolution in Malassezia.</title>
        <authorList>
            <person name="Coelho M.A."/>
        </authorList>
    </citation>
    <scope>NUCLEOTIDE SEQUENCE</scope>
    <source>
        <strain evidence="1">CBS 12830</strain>
    </source>
</reference>
<dbReference type="Gene3D" id="2.60.40.640">
    <property type="match status" value="1"/>
</dbReference>
<accession>A0AAF0EG53</accession>
<dbReference type="InterPro" id="IPR014752">
    <property type="entry name" value="Arrestin-like_C"/>
</dbReference>
<dbReference type="EMBL" id="CP119900">
    <property type="protein sequence ID" value="WFD21752.1"/>
    <property type="molecule type" value="Genomic_DNA"/>
</dbReference>
<sequence>MRGGRQAVNYGRSVAMKSSHETPCEVWIHMPSDLVWLTPPTTADMPSQDQILDGITETFMASIRLQGLQAVGYPVISPEKRSIEKSKALRWDEEVILDRTLTIETNAQANNRAPLAGEEDEARKEGVSLTKGVHDFEFHLVLPAWAAPYERCRYGRTKYNITATVRGAGKHGRDVSVSRDLVPVQQQTPESGPLAFELTYRDTHESLHDMTVSLTGVSLTVAGVLHLSLVHPAPPPTLNVLLVRVFVEQMYELY</sequence>
<evidence type="ECO:0000313" key="2">
    <source>
        <dbReference type="Proteomes" id="UP001214415"/>
    </source>
</evidence>
<dbReference type="AlphaFoldDB" id="A0AAF0EG53"/>
<protein>
    <recommendedName>
        <fullName evidence="3">Arrestin-like N-terminal domain-containing protein</fullName>
    </recommendedName>
</protein>
<keyword evidence="2" id="KW-1185">Reference proteome</keyword>
<evidence type="ECO:0000313" key="1">
    <source>
        <dbReference type="EMBL" id="WFD21752.1"/>
    </source>
</evidence>
<dbReference type="Proteomes" id="UP001214415">
    <property type="component" value="Chromosome 1"/>
</dbReference>
<proteinExistence type="predicted"/>
<name>A0AAF0EG53_9BASI</name>